<evidence type="ECO:0000256" key="9">
    <source>
        <dbReference type="ARBA" id="ARBA00023137"/>
    </source>
</evidence>
<feature type="region of interest" description="Disordered" evidence="16">
    <location>
        <begin position="494"/>
        <end position="521"/>
    </location>
</feature>
<dbReference type="FunFam" id="3.30.160.60:FF:000898">
    <property type="entry name" value="zinc finger RNA-binding protein 2"/>
    <property type="match status" value="1"/>
</dbReference>
<dbReference type="SUPFAM" id="SSF57667">
    <property type="entry name" value="beta-beta-alpha zinc fingers"/>
    <property type="match status" value="3"/>
</dbReference>
<evidence type="ECO:0000259" key="20">
    <source>
        <dbReference type="PROSITE" id="PS51703"/>
    </source>
</evidence>
<dbReference type="InterPro" id="IPR049402">
    <property type="entry name" value="DZF_dom_C"/>
</dbReference>
<dbReference type="InterPro" id="IPR006561">
    <property type="entry name" value="DZF_dom"/>
</dbReference>
<dbReference type="PANTHER" id="PTHR45762">
    <property type="entry name" value="ZINC FINGER RNA-BINDING PROTEIN"/>
    <property type="match status" value="1"/>
</dbReference>
<dbReference type="SMART" id="SM00572">
    <property type="entry name" value="DZF"/>
    <property type="match status" value="1"/>
</dbReference>
<feature type="compositionally biased region" description="Basic and acidic residues" evidence="16">
    <location>
        <begin position="935"/>
        <end position="951"/>
    </location>
</feature>
<dbReference type="SUPFAM" id="SSF50044">
    <property type="entry name" value="SH3-domain"/>
    <property type="match status" value="1"/>
</dbReference>
<keyword evidence="8 12" id="KW-0727">SH2 domain</keyword>
<dbReference type="InterPro" id="IPR003604">
    <property type="entry name" value="Matrin/U1-like-C_Znf_C2H2"/>
</dbReference>
<dbReference type="FunFam" id="3.30.160.60:FF:000210">
    <property type="entry name" value="Zinc finger RNA-binding protein 2"/>
    <property type="match status" value="1"/>
</dbReference>
<evidence type="ECO:0000256" key="15">
    <source>
        <dbReference type="RuleBase" id="RU362096"/>
    </source>
</evidence>
<dbReference type="Gene3D" id="2.30.30.40">
    <property type="entry name" value="SH3 Domains"/>
    <property type="match status" value="1"/>
</dbReference>
<evidence type="ECO:0000313" key="21">
    <source>
        <dbReference type="EMBL" id="KAA8589626.1"/>
    </source>
</evidence>
<dbReference type="PROSITE" id="PS51703">
    <property type="entry name" value="DZF"/>
    <property type="match status" value="1"/>
</dbReference>
<keyword evidence="2 13" id="KW-0728">SH3 domain</keyword>
<dbReference type="InterPro" id="IPR043519">
    <property type="entry name" value="NT_sf"/>
</dbReference>
<dbReference type="Gene3D" id="1.10.1410.40">
    <property type="match status" value="1"/>
</dbReference>
<dbReference type="InterPro" id="IPR013087">
    <property type="entry name" value="Znf_C2H2_type"/>
</dbReference>
<feature type="region of interest" description="Disordered" evidence="16">
    <location>
        <begin position="330"/>
        <end position="357"/>
    </location>
</feature>
<dbReference type="InterPro" id="IPR011009">
    <property type="entry name" value="Kinase-like_dom_sf"/>
</dbReference>
<evidence type="ECO:0000256" key="4">
    <source>
        <dbReference type="ARBA" id="ARBA00022679"/>
    </source>
</evidence>
<feature type="compositionally biased region" description="Polar residues" evidence="16">
    <location>
        <begin position="280"/>
        <end position="289"/>
    </location>
</feature>
<dbReference type="EMBL" id="VOFY01000009">
    <property type="protein sequence ID" value="KAA8589626.1"/>
    <property type="molecule type" value="Genomic_DNA"/>
</dbReference>
<feature type="region of interest" description="Disordered" evidence="16">
    <location>
        <begin position="11"/>
        <end position="32"/>
    </location>
</feature>
<evidence type="ECO:0000256" key="12">
    <source>
        <dbReference type="PROSITE-ProRule" id="PRU00191"/>
    </source>
</evidence>
<protein>
    <recommendedName>
        <fullName evidence="15">Tyrosine-protein kinase</fullName>
        <ecNumber evidence="15">2.7.10.2</ecNumber>
    </recommendedName>
</protein>
<keyword evidence="7 14" id="KW-0067">ATP-binding</keyword>
<keyword evidence="3" id="KW-0963">Cytoplasm</keyword>
<feature type="compositionally biased region" description="Low complexity" evidence="16">
    <location>
        <begin position="422"/>
        <end position="442"/>
    </location>
</feature>
<dbReference type="SMART" id="SM00326">
    <property type="entry name" value="SH3"/>
    <property type="match status" value="1"/>
</dbReference>
<dbReference type="PROSITE" id="PS50011">
    <property type="entry name" value="PROTEIN_KINASE_DOM"/>
    <property type="match status" value="1"/>
</dbReference>
<evidence type="ECO:0000256" key="7">
    <source>
        <dbReference type="ARBA" id="ARBA00022840"/>
    </source>
</evidence>
<dbReference type="InterPro" id="IPR020635">
    <property type="entry name" value="Tyr_kinase_cat_dom"/>
</dbReference>
<feature type="region of interest" description="Disordered" evidence="16">
    <location>
        <begin position="913"/>
        <end position="964"/>
    </location>
</feature>
<dbReference type="PROSITE" id="PS00107">
    <property type="entry name" value="PROTEIN_KINASE_ATP"/>
    <property type="match status" value="1"/>
</dbReference>
<evidence type="ECO:0000256" key="1">
    <source>
        <dbReference type="ARBA" id="ARBA00004496"/>
    </source>
</evidence>
<organism evidence="21 22">
    <name type="scientific">Etheostoma spectabile</name>
    <name type="common">orangethroat darter</name>
    <dbReference type="NCBI Taxonomy" id="54343"/>
    <lineage>
        <taxon>Eukaryota</taxon>
        <taxon>Metazoa</taxon>
        <taxon>Chordata</taxon>
        <taxon>Craniata</taxon>
        <taxon>Vertebrata</taxon>
        <taxon>Euteleostomi</taxon>
        <taxon>Actinopterygii</taxon>
        <taxon>Neopterygii</taxon>
        <taxon>Teleostei</taxon>
        <taxon>Neoteleostei</taxon>
        <taxon>Acanthomorphata</taxon>
        <taxon>Eupercaria</taxon>
        <taxon>Perciformes</taxon>
        <taxon>Percoidei</taxon>
        <taxon>Percidae</taxon>
        <taxon>Etheostomatinae</taxon>
        <taxon>Etheostoma</taxon>
    </lineage>
</organism>
<dbReference type="GO" id="GO:0003727">
    <property type="term" value="F:single-stranded RNA binding"/>
    <property type="evidence" value="ECO:0007669"/>
    <property type="project" value="TreeGrafter"/>
</dbReference>
<dbReference type="InterPro" id="IPR000980">
    <property type="entry name" value="SH2"/>
</dbReference>
<dbReference type="Pfam" id="PF20965">
    <property type="entry name" value="DZF_C"/>
    <property type="match status" value="1"/>
</dbReference>
<feature type="compositionally biased region" description="Pro residues" evidence="16">
    <location>
        <begin position="82"/>
        <end position="91"/>
    </location>
</feature>
<dbReference type="PROSITE" id="PS50001">
    <property type="entry name" value="SH2"/>
    <property type="match status" value="1"/>
</dbReference>
<dbReference type="Gene3D" id="3.30.200.20">
    <property type="entry name" value="Phosphorylase Kinase, domain 1"/>
    <property type="match status" value="1"/>
</dbReference>
<evidence type="ECO:0000256" key="10">
    <source>
        <dbReference type="ARBA" id="ARBA00023288"/>
    </source>
</evidence>
<dbReference type="InterPro" id="IPR017441">
    <property type="entry name" value="Protein_kinase_ATP_BS"/>
</dbReference>
<gene>
    <name evidence="21" type="ORF">FQN60_012991</name>
</gene>
<sequence>MAASNYFGFTHGAGPQYSTQPPPAYSHPSTATYSVQQAPAVAHAATASYSSAPVQAARPVVTAPYPAYQSHQAPPDYAYRQPDPPAPPQPTTTPQTYQVYSDTDNYSYGRSAAVTTYDNKQYYQTSIASAQRTPTENYYQTVGVKTAYSPAPSTVYSQPPPPQRQVTALKPLAPSVSTSYNIYPVSTSVQQPPTPISSYTLGSSFGSTVSATTYSGISYSNYDSTGYTSTSTPSYYQPAQQTLTQPQPPPQQPQQQPQPPIQPPPKQLTSSSWSNSGSNMVTAPTVNTYKKPTFHQSKLQKPKGPPKQPQLHYCDICKISCAGPQTYREHLDGQKHKKKEAALKSGGQTGASNGPRGVQTQLRCELCDVTCTGVDAYAAHIRGAKHQKVVKLHTKLGKPIPSTEPVLVNSAPVITTSIAGKPPVNTSTPSSVSTTSTPIVTPKQGAVNTPVKITAPVKKPAPPKIYNISNKPVSAPAAAVTAAVVVAAKVKEPMQQSVQRRNPQSDDEDGDRAGGQGDIQPVGHDYVEEVRNVDGKVIRFHCKLCECSFNDPNAKDMHLKGRRHRLQYKRDDEQCWHMEMRRYEEDMYWRRMEEEQMYWGEQRRRMAPPPLMSRPGMPVPPLLTCVRRPDSPDDRHIMAKHSTIYPVEEELQAVQRIVSHSERALKLVSDSLLEKETPAVDTAATEGGDEKGNPKCPFNRQTFSEDQYEVQAHPEEANIVIFSSKEPKMQVTISLTSPLMREDPATEKEKQAGGKAAEKGVAEKDPTDLLNKRKCLEYLASLRHAKWFQARANGLQSCVIIIRLLRDLCQRVPTWGKMPGWAMELLVEKVISSAAGPLSPGEAMRRVLECISTGILLPDGPGLMDPCEKETTDALGSMMLQAREDITASAQHALRLLAFRQIHKVLGMESLPASKASARNRKRRRDGNETGEGEGEGKKDKKEEAEIKEPSSPEQETVSICPESRRCSTLQPRSWLKMSWAASTQCVAKGDHRKPKPGELTFYKGDILTIVDTSTKKGYYKARHNTTGEEGLINASNVREREALRVDPSLSLMPWFHGKISGPDAVCKLQPAEDGLFLVRESIRHPGDYVLCISVSGDVVHYRVIYQDNKLTIDNTQYFYNLIDMIDFMSLSSPAGWLLDITKLKLGENIGNGEFGAVYEGDYMGQRVAVKTIKCDVTAQAFLQETTVMTKLQHKNLVRLLGVILHKGLHIVTELMAKLSGQHLKDTPQGNLVNFLRTRGRSVVNSVQLLCFALNSPQSQMFGATVFFCGRSSLTVVNHTLKCSSCSR</sequence>
<evidence type="ECO:0000256" key="2">
    <source>
        <dbReference type="ARBA" id="ARBA00022443"/>
    </source>
</evidence>
<evidence type="ECO:0000259" key="17">
    <source>
        <dbReference type="PROSITE" id="PS50001"/>
    </source>
</evidence>
<accession>A0A5J5DAI8</accession>
<dbReference type="FunFam" id="1.10.1410.40:FF:000001">
    <property type="entry name" value="interleukin enhancer-binding factor 3 isoform X1"/>
    <property type="match status" value="1"/>
</dbReference>
<evidence type="ECO:0000256" key="13">
    <source>
        <dbReference type="PROSITE-ProRule" id="PRU00192"/>
    </source>
</evidence>
<evidence type="ECO:0000256" key="8">
    <source>
        <dbReference type="ARBA" id="ARBA00022999"/>
    </source>
</evidence>
<dbReference type="GO" id="GO:0071011">
    <property type="term" value="C:precatalytic spliceosome"/>
    <property type="evidence" value="ECO:0007669"/>
    <property type="project" value="TreeGrafter"/>
</dbReference>
<comment type="subcellular location">
    <subcellularLocation>
        <location evidence="1">Cytoplasm</location>
    </subcellularLocation>
</comment>
<dbReference type="Proteomes" id="UP000327493">
    <property type="component" value="Chromosome 9"/>
</dbReference>
<keyword evidence="9 15" id="KW-0829">Tyrosine-protein kinase</keyword>
<keyword evidence="4 15" id="KW-0808">Transferase</keyword>
<dbReference type="SUPFAM" id="SSF55550">
    <property type="entry name" value="SH2 domain"/>
    <property type="match status" value="1"/>
</dbReference>
<dbReference type="FunFam" id="3.30.200.20:FF:000053">
    <property type="entry name" value="Tyrosine-protein kinase"/>
    <property type="match status" value="1"/>
</dbReference>
<comment type="caution">
    <text evidence="21">The sequence shown here is derived from an EMBL/GenBank/DDBJ whole genome shotgun (WGS) entry which is preliminary data.</text>
</comment>
<evidence type="ECO:0000256" key="5">
    <source>
        <dbReference type="ARBA" id="ARBA00022741"/>
    </source>
</evidence>
<feature type="domain" description="SH2" evidence="17">
    <location>
        <begin position="1055"/>
        <end position="1130"/>
    </location>
</feature>
<evidence type="ECO:0000256" key="16">
    <source>
        <dbReference type="SAM" id="MobiDB-lite"/>
    </source>
</evidence>
<keyword evidence="22" id="KW-1185">Reference proteome</keyword>
<feature type="domain" description="SH3" evidence="18">
    <location>
        <begin position="981"/>
        <end position="1043"/>
    </location>
</feature>
<dbReference type="InterPro" id="IPR049401">
    <property type="entry name" value="DZF_dom_N"/>
</dbReference>
<feature type="compositionally biased region" description="Low complexity" evidence="16">
    <location>
        <begin position="228"/>
        <end position="245"/>
    </location>
</feature>
<feature type="compositionally biased region" description="Low complexity" evidence="16">
    <location>
        <begin position="270"/>
        <end position="279"/>
    </location>
</feature>
<comment type="catalytic activity">
    <reaction evidence="11 15">
        <text>L-tyrosyl-[protein] + ATP = O-phospho-L-tyrosyl-[protein] + ADP + H(+)</text>
        <dbReference type="Rhea" id="RHEA:10596"/>
        <dbReference type="Rhea" id="RHEA-COMP:10136"/>
        <dbReference type="Rhea" id="RHEA-COMP:20101"/>
        <dbReference type="ChEBI" id="CHEBI:15378"/>
        <dbReference type="ChEBI" id="CHEBI:30616"/>
        <dbReference type="ChEBI" id="CHEBI:46858"/>
        <dbReference type="ChEBI" id="CHEBI:61978"/>
        <dbReference type="ChEBI" id="CHEBI:456216"/>
        <dbReference type="EC" id="2.7.10.2"/>
    </reaction>
</comment>
<feature type="region of interest" description="Disordered" evidence="16">
    <location>
        <begin position="228"/>
        <end position="289"/>
    </location>
</feature>
<proteinExistence type="inferred from homology"/>
<dbReference type="InterPro" id="IPR036860">
    <property type="entry name" value="SH2_dom_sf"/>
</dbReference>
<dbReference type="GO" id="GO:0005524">
    <property type="term" value="F:ATP binding"/>
    <property type="evidence" value="ECO:0007669"/>
    <property type="project" value="UniProtKB-UniRule"/>
</dbReference>
<dbReference type="EC" id="2.7.10.2" evidence="15"/>
<dbReference type="InterPro" id="IPR036028">
    <property type="entry name" value="SH3-like_dom_sf"/>
</dbReference>
<evidence type="ECO:0000256" key="3">
    <source>
        <dbReference type="ARBA" id="ARBA00022490"/>
    </source>
</evidence>
<dbReference type="Pfam" id="PF07714">
    <property type="entry name" value="PK_Tyr_Ser-Thr"/>
    <property type="match status" value="1"/>
</dbReference>
<evidence type="ECO:0000256" key="14">
    <source>
        <dbReference type="PROSITE-ProRule" id="PRU10141"/>
    </source>
</evidence>
<feature type="region of interest" description="Disordered" evidence="16">
    <location>
        <begin position="740"/>
        <end position="761"/>
    </location>
</feature>
<keyword evidence="6 15" id="KW-0418">Kinase</keyword>
<keyword evidence="5 14" id="KW-0547">Nucleotide-binding</keyword>
<name>A0A5J5DAI8_9PERO</name>
<dbReference type="Gene3D" id="3.30.505.10">
    <property type="entry name" value="SH2 domain"/>
    <property type="match status" value="1"/>
</dbReference>
<dbReference type="PROSITE" id="PS50002">
    <property type="entry name" value="SH3"/>
    <property type="match status" value="1"/>
</dbReference>
<dbReference type="SMART" id="SM00252">
    <property type="entry name" value="SH2"/>
    <property type="match status" value="1"/>
</dbReference>
<dbReference type="InterPro" id="IPR036236">
    <property type="entry name" value="Znf_C2H2_sf"/>
</dbReference>
<dbReference type="Gene3D" id="3.30.160.60">
    <property type="entry name" value="Classic Zinc Finger"/>
    <property type="match status" value="3"/>
</dbReference>
<dbReference type="GO" id="GO:0005737">
    <property type="term" value="C:cytoplasm"/>
    <property type="evidence" value="ECO:0007669"/>
    <property type="project" value="UniProtKB-SubCell"/>
</dbReference>
<reference evidence="21 22" key="1">
    <citation type="submission" date="2019-08" db="EMBL/GenBank/DDBJ databases">
        <title>A chromosome-level genome assembly, high-density linkage maps, and genome scans reveal the genomic architecture of hybrid incompatibilities underlying speciation via character displacement in darters (Percidae: Etheostominae).</title>
        <authorList>
            <person name="Moran R.L."/>
            <person name="Catchen J.M."/>
            <person name="Fuller R.C."/>
        </authorList>
    </citation>
    <scope>NUCLEOTIDE SEQUENCE [LARGE SCALE GENOMIC DNA]</scope>
    <source>
        <strain evidence="21">EspeVRDwgs_2016</strain>
        <tissue evidence="21">Muscle</tissue>
    </source>
</reference>
<dbReference type="PANTHER" id="PTHR45762:SF2">
    <property type="entry name" value="ZINC FINGER RNA-BINDING PROTEIN 2"/>
    <property type="match status" value="1"/>
</dbReference>
<dbReference type="SMART" id="SM00451">
    <property type="entry name" value="ZnF_U1"/>
    <property type="match status" value="3"/>
</dbReference>
<keyword evidence="10" id="KW-0449">Lipoprotein</keyword>
<feature type="binding site" evidence="14">
    <location>
        <position position="1171"/>
    </location>
    <ligand>
        <name>ATP</name>
        <dbReference type="ChEBI" id="CHEBI:30616"/>
    </ligand>
</feature>
<evidence type="ECO:0000256" key="6">
    <source>
        <dbReference type="ARBA" id="ARBA00022777"/>
    </source>
</evidence>
<feature type="region of interest" description="Disordered" evidence="16">
    <location>
        <begin position="677"/>
        <end position="696"/>
    </location>
</feature>
<dbReference type="FunFam" id="3.30.505.10:FF:000023">
    <property type="entry name" value="Tyrosine-protein kinase"/>
    <property type="match status" value="1"/>
</dbReference>
<evidence type="ECO:0000256" key="11">
    <source>
        <dbReference type="ARBA" id="ARBA00051245"/>
    </source>
</evidence>
<feature type="domain" description="Protein kinase" evidence="19">
    <location>
        <begin position="1144"/>
        <end position="1288"/>
    </location>
</feature>
<dbReference type="SUPFAM" id="SSF56112">
    <property type="entry name" value="Protein kinase-like (PK-like)"/>
    <property type="match status" value="1"/>
</dbReference>
<dbReference type="InterPro" id="IPR001452">
    <property type="entry name" value="SH3_domain"/>
</dbReference>
<evidence type="ECO:0000313" key="22">
    <source>
        <dbReference type="Proteomes" id="UP000327493"/>
    </source>
</evidence>
<dbReference type="SMART" id="SM00355">
    <property type="entry name" value="ZnF_C2H2"/>
    <property type="match status" value="3"/>
</dbReference>
<comment type="similarity">
    <text evidence="15">Belongs to the protein kinase superfamily. Tyr protein kinase family.</text>
</comment>
<dbReference type="GO" id="GO:0003725">
    <property type="term" value="F:double-stranded RNA binding"/>
    <property type="evidence" value="ECO:0007669"/>
    <property type="project" value="TreeGrafter"/>
</dbReference>
<feature type="region of interest" description="Disordered" evidence="16">
    <location>
        <begin position="419"/>
        <end position="444"/>
    </location>
</feature>
<dbReference type="Pfam" id="PF12874">
    <property type="entry name" value="zf-met"/>
    <property type="match status" value="3"/>
</dbReference>
<dbReference type="FunFam" id="2.30.30.40:FF:000145">
    <property type="entry name" value="Tyrosine-protein kinase"/>
    <property type="match status" value="1"/>
</dbReference>
<dbReference type="Gene3D" id="3.30.460.10">
    <property type="entry name" value="Beta Polymerase, domain 2"/>
    <property type="match status" value="1"/>
</dbReference>
<dbReference type="Pfam" id="PF07528">
    <property type="entry name" value="DZF_N"/>
    <property type="match status" value="1"/>
</dbReference>
<dbReference type="Pfam" id="PF00018">
    <property type="entry name" value="SH3_1"/>
    <property type="match status" value="1"/>
</dbReference>
<dbReference type="GO" id="GO:0008270">
    <property type="term" value="F:zinc ion binding"/>
    <property type="evidence" value="ECO:0007669"/>
    <property type="project" value="InterPro"/>
</dbReference>
<dbReference type="InterPro" id="IPR000719">
    <property type="entry name" value="Prot_kinase_dom"/>
</dbReference>
<feature type="region of interest" description="Disordered" evidence="16">
    <location>
        <begin position="65"/>
        <end position="96"/>
    </location>
</feature>
<evidence type="ECO:0000259" key="19">
    <source>
        <dbReference type="PROSITE" id="PS50011"/>
    </source>
</evidence>
<dbReference type="PROSITE" id="PS00028">
    <property type="entry name" value="ZINC_FINGER_C2H2_1"/>
    <property type="match status" value="1"/>
</dbReference>
<dbReference type="InterPro" id="IPR001245">
    <property type="entry name" value="Ser-Thr/Tyr_kinase_cat_dom"/>
</dbReference>
<feature type="compositionally biased region" description="Pro residues" evidence="16">
    <location>
        <begin position="246"/>
        <end position="266"/>
    </location>
</feature>
<dbReference type="Pfam" id="PF00017">
    <property type="entry name" value="SH2"/>
    <property type="match status" value="1"/>
</dbReference>
<dbReference type="CDD" id="cd11811">
    <property type="entry name" value="SH3_CHK"/>
    <property type="match status" value="1"/>
</dbReference>
<dbReference type="GO" id="GO:0004715">
    <property type="term" value="F:non-membrane spanning protein tyrosine kinase activity"/>
    <property type="evidence" value="ECO:0007669"/>
    <property type="project" value="UniProtKB-EC"/>
</dbReference>
<evidence type="ECO:0000259" key="18">
    <source>
        <dbReference type="PROSITE" id="PS50002"/>
    </source>
</evidence>
<dbReference type="SMART" id="SM00219">
    <property type="entry name" value="TyrKc"/>
    <property type="match status" value="1"/>
</dbReference>
<feature type="domain" description="DZF" evidence="20">
    <location>
        <begin position="614"/>
        <end position="949"/>
    </location>
</feature>